<dbReference type="Gene3D" id="1.10.760.10">
    <property type="entry name" value="Cytochrome c-like domain"/>
    <property type="match status" value="1"/>
</dbReference>
<keyword evidence="3 4" id="KW-0408">Iron</keyword>
<dbReference type="SUPFAM" id="SSF46626">
    <property type="entry name" value="Cytochrome c"/>
    <property type="match status" value="1"/>
</dbReference>
<dbReference type="Pfam" id="PF13442">
    <property type="entry name" value="Cytochrome_CBB3"/>
    <property type="match status" value="1"/>
</dbReference>
<proteinExistence type="predicted"/>
<dbReference type="EMBL" id="JSVC01000004">
    <property type="protein sequence ID" value="KIC95757.1"/>
    <property type="molecule type" value="Genomic_DNA"/>
</dbReference>
<dbReference type="GO" id="GO:0009055">
    <property type="term" value="F:electron transfer activity"/>
    <property type="evidence" value="ECO:0007669"/>
    <property type="project" value="InterPro"/>
</dbReference>
<feature type="compositionally biased region" description="Polar residues" evidence="5">
    <location>
        <begin position="1"/>
        <end position="19"/>
    </location>
</feature>
<reference evidence="7 8" key="1">
    <citation type="submission" date="2014-11" db="EMBL/GenBank/DDBJ databases">
        <title>Genome sequence of Flavihumibacter solisilvae 3-3.</title>
        <authorList>
            <person name="Zhou G."/>
            <person name="Li M."/>
            <person name="Wang G."/>
        </authorList>
    </citation>
    <scope>NUCLEOTIDE SEQUENCE [LARGE SCALE GENOMIC DNA]</scope>
    <source>
        <strain evidence="7 8">3-3</strain>
    </source>
</reference>
<evidence type="ECO:0000256" key="2">
    <source>
        <dbReference type="ARBA" id="ARBA00022723"/>
    </source>
</evidence>
<feature type="region of interest" description="Disordered" evidence="5">
    <location>
        <begin position="1"/>
        <end position="20"/>
    </location>
</feature>
<evidence type="ECO:0000313" key="7">
    <source>
        <dbReference type="EMBL" id="KIC95757.1"/>
    </source>
</evidence>
<dbReference type="InterPro" id="IPR036909">
    <property type="entry name" value="Cyt_c-like_dom_sf"/>
</dbReference>
<dbReference type="Proteomes" id="UP000031408">
    <property type="component" value="Unassembled WGS sequence"/>
</dbReference>
<evidence type="ECO:0000256" key="3">
    <source>
        <dbReference type="ARBA" id="ARBA00023004"/>
    </source>
</evidence>
<name>A0A0C1L6J1_9BACT</name>
<sequence length="257" mass="29231">MLVKCNQQPDNSLASQNDSMPEIKTEPVNLELSKLVPGNDNIQKEEVIVEWDDYFGQRKKYSAYPLVKILDTVLRNHHLDKENTIVIFDCIDGYKPSLPVSELYGNIQGYLVDASGPDSLPHKFQPYYLVWKGPMIEVKKYPWPYGLSGLQLVSANEMFKVIKPAGADKSTGFQLFYSNCLKCHSINKIGGKMGPELNVPKNITEYWTERDIVGFCRNPASYRYNSAMPPITNLSDKELAEIVSYLKYMKGHKTHAK</sequence>
<feature type="domain" description="Cytochrome c" evidence="6">
    <location>
        <begin position="167"/>
        <end position="250"/>
    </location>
</feature>
<dbReference type="STRING" id="1349421.OI18_03660"/>
<evidence type="ECO:0000256" key="4">
    <source>
        <dbReference type="PROSITE-ProRule" id="PRU00433"/>
    </source>
</evidence>
<protein>
    <recommendedName>
        <fullName evidence="6">Cytochrome c domain-containing protein</fullName>
    </recommendedName>
</protein>
<evidence type="ECO:0000259" key="6">
    <source>
        <dbReference type="PROSITE" id="PS51007"/>
    </source>
</evidence>
<dbReference type="GO" id="GO:0046872">
    <property type="term" value="F:metal ion binding"/>
    <property type="evidence" value="ECO:0007669"/>
    <property type="project" value="UniProtKB-KW"/>
</dbReference>
<comment type="caution">
    <text evidence="7">The sequence shown here is derived from an EMBL/GenBank/DDBJ whole genome shotgun (WGS) entry which is preliminary data.</text>
</comment>
<gene>
    <name evidence="7" type="ORF">OI18_03660</name>
</gene>
<dbReference type="InterPro" id="IPR009056">
    <property type="entry name" value="Cyt_c-like_dom"/>
</dbReference>
<keyword evidence="1 4" id="KW-0349">Heme</keyword>
<evidence type="ECO:0000313" key="8">
    <source>
        <dbReference type="Proteomes" id="UP000031408"/>
    </source>
</evidence>
<dbReference type="AlphaFoldDB" id="A0A0C1L6J1"/>
<organism evidence="7 8">
    <name type="scientific">Flavihumibacter solisilvae</name>
    <dbReference type="NCBI Taxonomy" id="1349421"/>
    <lineage>
        <taxon>Bacteria</taxon>
        <taxon>Pseudomonadati</taxon>
        <taxon>Bacteroidota</taxon>
        <taxon>Chitinophagia</taxon>
        <taxon>Chitinophagales</taxon>
        <taxon>Chitinophagaceae</taxon>
        <taxon>Flavihumibacter</taxon>
    </lineage>
</organism>
<evidence type="ECO:0000256" key="5">
    <source>
        <dbReference type="SAM" id="MobiDB-lite"/>
    </source>
</evidence>
<dbReference type="GO" id="GO:0020037">
    <property type="term" value="F:heme binding"/>
    <property type="evidence" value="ECO:0007669"/>
    <property type="project" value="InterPro"/>
</dbReference>
<keyword evidence="2 4" id="KW-0479">Metal-binding</keyword>
<accession>A0A0C1L6J1</accession>
<keyword evidence="8" id="KW-1185">Reference proteome</keyword>
<evidence type="ECO:0000256" key="1">
    <source>
        <dbReference type="ARBA" id="ARBA00022617"/>
    </source>
</evidence>
<dbReference type="PROSITE" id="PS51007">
    <property type="entry name" value="CYTC"/>
    <property type="match status" value="1"/>
</dbReference>